<accession>A0ABS3JSM5</accession>
<dbReference type="Gene3D" id="3.10.450.50">
    <property type="match status" value="1"/>
</dbReference>
<dbReference type="RefSeq" id="WP_207332957.1">
    <property type="nucleotide sequence ID" value="NZ_JAFMYW010000017.1"/>
</dbReference>
<dbReference type="Pfam" id="PF07366">
    <property type="entry name" value="SnoaL"/>
    <property type="match status" value="1"/>
</dbReference>
<protein>
    <submittedName>
        <fullName evidence="1">Ester cyclase</fullName>
    </submittedName>
</protein>
<name>A0ABS3JSM5_9BACT</name>
<evidence type="ECO:0000313" key="1">
    <source>
        <dbReference type="EMBL" id="MBO0953005.1"/>
    </source>
</evidence>
<proteinExistence type="predicted"/>
<dbReference type="EMBL" id="JAFMYW010000017">
    <property type="protein sequence ID" value="MBO0953005.1"/>
    <property type="molecule type" value="Genomic_DNA"/>
</dbReference>
<gene>
    <name evidence="1" type="ORF">J2I46_30810</name>
</gene>
<dbReference type="InterPro" id="IPR032710">
    <property type="entry name" value="NTF2-like_dom_sf"/>
</dbReference>
<dbReference type="Proteomes" id="UP000664628">
    <property type="component" value="Unassembled WGS sequence"/>
</dbReference>
<dbReference type="PANTHER" id="PTHR38436:SF1">
    <property type="entry name" value="ESTER CYCLASE"/>
    <property type="match status" value="1"/>
</dbReference>
<dbReference type="InterPro" id="IPR009959">
    <property type="entry name" value="Cyclase_SnoaL-like"/>
</dbReference>
<sequence length="139" mass="15465">MDLQAQRNKEVVRRFNQEVIAEGNLDSFNELMDDQFINHSAPPGADKGPGGMIHTFNQILRPALAAMRVIIHDQIAEGDLVTTRKTITGTHAGTLMGIPPTERSVSIDVIDVVRLRHGKYIEHWGINTLPLVLQQLANH</sequence>
<keyword evidence="2" id="KW-1185">Reference proteome</keyword>
<dbReference type="SUPFAM" id="SSF54427">
    <property type="entry name" value="NTF2-like"/>
    <property type="match status" value="1"/>
</dbReference>
<reference evidence="1 2" key="1">
    <citation type="submission" date="2021-03" db="EMBL/GenBank/DDBJ databases">
        <title>Fibrella sp. HMF5405 genome sequencing and assembly.</title>
        <authorList>
            <person name="Kang H."/>
            <person name="Kim H."/>
            <person name="Bae S."/>
            <person name="Joh K."/>
        </authorList>
    </citation>
    <scope>NUCLEOTIDE SEQUENCE [LARGE SCALE GENOMIC DNA]</scope>
    <source>
        <strain evidence="1 2">HMF5405</strain>
    </source>
</reference>
<evidence type="ECO:0000313" key="2">
    <source>
        <dbReference type="Proteomes" id="UP000664628"/>
    </source>
</evidence>
<dbReference type="PANTHER" id="PTHR38436">
    <property type="entry name" value="POLYKETIDE CYCLASE SNOAL-LIKE DOMAIN"/>
    <property type="match status" value="1"/>
</dbReference>
<organism evidence="1 2">
    <name type="scientific">Fibrella forsythiae</name>
    <dbReference type="NCBI Taxonomy" id="2817061"/>
    <lineage>
        <taxon>Bacteria</taxon>
        <taxon>Pseudomonadati</taxon>
        <taxon>Bacteroidota</taxon>
        <taxon>Cytophagia</taxon>
        <taxon>Cytophagales</taxon>
        <taxon>Spirosomataceae</taxon>
        <taxon>Fibrella</taxon>
    </lineage>
</organism>
<comment type="caution">
    <text evidence="1">The sequence shown here is derived from an EMBL/GenBank/DDBJ whole genome shotgun (WGS) entry which is preliminary data.</text>
</comment>